<reference evidence="1" key="1">
    <citation type="submission" date="2015-06" db="UniProtKB">
        <authorList>
            <consortium name="EnsemblPlants"/>
        </authorList>
    </citation>
    <scope>IDENTIFICATION</scope>
</reference>
<dbReference type="EnsemblPlants" id="EMT25350">
    <property type="protein sequence ID" value="EMT25350"/>
    <property type="gene ID" value="F775_43337"/>
</dbReference>
<evidence type="ECO:0000313" key="1">
    <source>
        <dbReference type="EnsemblPlants" id="EMT25350"/>
    </source>
</evidence>
<protein>
    <submittedName>
        <fullName evidence="1">Uncharacterized protein</fullName>
    </submittedName>
</protein>
<proteinExistence type="predicted"/>
<accession>M8BK45</accession>
<organism evidence="1">
    <name type="scientific">Aegilops tauschii</name>
    <name type="common">Tausch's goatgrass</name>
    <name type="synonym">Aegilops squarrosa</name>
    <dbReference type="NCBI Taxonomy" id="37682"/>
    <lineage>
        <taxon>Eukaryota</taxon>
        <taxon>Viridiplantae</taxon>
        <taxon>Streptophyta</taxon>
        <taxon>Embryophyta</taxon>
        <taxon>Tracheophyta</taxon>
        <taxon>Spermatophyta</taxon>
        <taxon>Magnoliopsida</taxon>
        <taxon>Liliopsida</taxon>
        <taxon>Poales</taxon>
        <taxon>Poaceae</taxon>
        <taxon>BOP clade</taxon>
        <taxon>Pooideae</taxon>
        <taxon>Triticodae</taxon>
        <taxon>Triticeae</taxon>
        <taxon>Triticinae</taxon>
        <taxon>Aegilops</taxon>
    </lineage>
</organism>
<name>M8BK45_AEGTA</name>
<dbReference type="AlphaFoldDB" id="M8BK45"/>
<sequence length="97" mass="10699">MASIVVIGLVLLLDILAFVLAIGTERRRSTAGGIGFLNLDWGNWVQAQLGEAEPSGRRYCVYDMDASTWYGISALALLLLKNAGDKSEDKKKRKRRS</sequence>